<dbReference type="GO" id="GO:0016491">
    <property type="term" value="F:oxidoreductase activity"/>
    <property type="evidence" value="ECO:0007669"/>
    <property type="project" value="UniProtKB-KW"/>
</dbReference>
<dbReference type="Gene3D" id="3.40.50.720">
    <property type="entry name" value="NAD(P)-binding Rossmann-like Domain"/>
    <property type="match status" value="1"/>
</dbReference>
<dbReference type="PRINTS" id="PR00081">
    <property type="entry name" value="GDHRDH"/>
</dbReference>
<dbReference type="PANTHER" id="PTHR43157:SF31">
    <property type="entry name" value="PHOSPHATIDYLINOSITOL-GLYCAN BIOSYNTHESIS CLASS F PROTEIN"/>
    <property type="match status" value="1"/>
</dbReference>
<organism evidence="2 3">
    <name type="scientific">Fusarium longipes</name>
    <dbReference type="NCBI Taxonomy" id="694270"/>
    <lineage>
        <taxon>Eukaryota</taxon>
        <taxon>Fungi</taxon>
        <taxon>Dikarya</taxon>
        <taxon>Ascomycota</taxon>
        <taxon>Pezizomycotina</taxon>
        <taxon>Sordariomycetes</taxon>
        <taxon>Hypocreomycetidae</taxon>
        <taxon>Hypocreales</taxon>
        <taxon>Nectriaceae</taxon>
        <taxon>Fusarium</taxon>
    </lineage>
</organism>
<dbReference type="Pfam" id="PF00106">
    <property type="entry name" value="adh_short"/>
    <property type="match status" value="1"/>
</dbReference>
<sequence length="322" mass="35427">MSFLLNIIRDSFVTVPPQEEDCTGKTFVITGANSGIGLETARHLVELDAAKVILACRSIEKGEQAKKSIEESTGKHNIVEVWQLDLASYESVREFASQLNKLERVDALVNNASLLIFERQIVEGHESMLTVNVISTALLTLLVLPSLRLTAVKFNTVPHIVIMSSDAAADVRLPTKELNIFEALDAEASVLDRYGKTKLLQAMLMLQLSRTIDASGKGHIIINAVHPGLCSTQLFRNIPFPFSLFMSALVAIFGRTPEMGSRALLAGAFAGETLHGKLMFNGEEYEFPKCMQGDEGEKLNKRVWEELTELLEGIEPGVTNNI</sequence>
<protein>
    <submittedName>
        <fullName evidence="2">Uncharacterized protein</fullName>
    </submittedName>
</protein>
<dbReference type="OrthoDB" id="542013at2759"/>
<keyword evidence="3" id="KW-1185">Reference proteome</keyword>
<dbReference type="InterPro" id="IPR002347">
    <property type="entry name" value="SDR_fam"/>
</dbReference>
<keyword evidence="1" id="KW-0560">Oxidoreductase</keyword>
<name>A0A395T526_9HYPO</name>
<dbReference type="SUPFAM" id="SSF51735">
    <property type="entry name" value="NAD(P)-binding Rossmann-fold domains"/>
    <property type="match status" value="1"/>
</dbReference>
<evidence type="ECO:0000313" key="2">
    <source>
        <dbReference type="EMBL" id="RGP79499.1"/>
    </source>
</evidence>
<dbReference type="AlphaFoldDB" id="A0A395T526"/>
<dbReference type="Proteomes" id="UP000266234">
    <property type="component" value="Unassembled WGS sequence"/>
</dbReference>
<dbReference type="EMBL" id="PXOG01000044">
    <property type="protein sequence ID" value="RGP79499.1"/>
    <property type="molecule type" value="Genomic_DNA"/>
</dbReference>
<reference evidence="2 3" key="1">
    <citation type="journal article" date="2018" name="PLoS Pathog.">
        <title>Evolution of structural diversity of trichothecenes, a family of toxins produced by plant pathogenic and entomopathogenic fungi.</title>
        <authorList>
            <person name="Proctor R.H."/>
            <person name="McCormick S.P."/>
            <person name="Kim H.S."/>
            <person name="Cardoza R.E."/>
            <person name="Stanley A.M."/>
            <person name="Lindo L."/>
            <person name="Kelly A."/>
            <person name="Brown D.W."/>
            <person name="Lee T."/>
            <person name="Vaughan M.M."/>
            <person name="Alexander N.J."/>
            <person name="Busman M."/>
            <person name="Gutierrez S."/>
        </authorList>
    </citation>
    <scope>NUCLEOTIDE SEQUENCE [LARGE SCALE GENOMIC DNA]</scope>
    <source>
        <strain evidence="2 3">NRRL 20695</strain>
    </source>
</reference>
<dbReference type="PANTHER" id="PTHR43157">
    <property type="entry name" value="PHOSPHATIDYLINOSITOL-GLYCAN BIOSYNTHESIS CLASS F PROTEIN-RELATED"/>
    <property type="match status" value="1"/>
</dbReference>
<comment type="caution">
    <text evidence="2">The sequence shown here is derived from an EMBL/GenBank/DDBJ whole genome shotgun (WGS) entry which is preliminary data.</text>
</comment>
<proteinExistence type="predicted"/>
<dbReference type="STRING" id="694270.A0A395T526"/>
<evidence type="ECO:0000313" key="3">
    <source>
        <dbReference type="Proteomes" id="UP000266234"/>
    </source>
</evidence>
<accession>A0A395T526</accession>
<gene>
    <name evidence="2" type="ORF">FLONG3_2247</name>
</gene>
<dbReference type="InterPro" id="IPR036291">
    <property type="entry name" value="NAD(P)-bd_dom_sf"/>
</dbReference>
<evidence type="ECO:0000256" key="1">
    <source>
        <dbReference type="ARBA" id="ARBA00023002"/>
    </source>
</evidence>